<evidence type="ECO:0000256" key="1">
    <source>
        <dbReference type="SAM" id="MobiDB-lite"/>
    </source>
</evidence>
<feature type="region of interest" description="Disordered" evidence="1">
    <location>
        <begin position="54"/>
        <end position="83"/>
    </location>
</feature>
<organism evidence="2 3">
    <name type="scientific">Microbacterium suwonense</name>
    <dbReference type="NCBI Taxonomy" id="683047"/>
    <lineage>
        <taxon>Bacteria</taxon>
        <taxon>Bacillati</taxon>
        <taxon>Actinomycetota</taxon>
        <taxon>Actinomycetes</taxon>
        <taxon>Micrococcales</taxon>
        <taxon>Microbacteriaceae</taxon>
        <taxon>Microbacterium</taxon>
    </lineage>
</organism>
<evidence type="ECO:0000313" key="2">
    <source>
        <dbReference type="EMBL" id="BDZ40058.1"/>
    </source>
</evidence>
<evidence type="ECO:0000313" key="3">
    <source>
        <dbReference type="Proteomes" id="UP001321543"/>
    </source>
</evidence>
<sequence length="93" mass="10509">MTAEDTYLHAVERMLHGIAPEHRATVLDDLRGHFADAEEAGRPIEETIRALGAPQEIADRAREEFEQRTPGRRSPGRSSPGACCRVRPWCWRS</sequence>
<evidence type="ECO:0008006" key="4">
    <source>
        <dbReference type="Google" id="ProtNLM"/>
    </source>
</evidence>
<name>A0ABM8FWJ4_9MICO</name>
<dbReference type="EMBL" id="AP027728">
    <property type="protein sequence ID" value="BDZ40058.1"/>
    <property type="molecule type" value="Genomic_DNA"/>
</dbReference>
<dbReference type="Pfam" id="PF22564">
    <property type="entry name" value="HAAS"/>
    <property type="match status" value="1"/>
</dbReference>
<accession>A0ABM8FWJ4</accession>
<protein>
    <recommendedName>
        <fullName evidence="4">DUF892 family protein</fullName>
    </recommendedName>
</protein>
<reference evidence="3" key="1">
    <citation type="journal article" date="2019" name="Int. J. Syst. Evol. Microbiol.">
        <title>The Global Catalogue of Microorganisms (GCM) 10K type strain sequencing project: providing services to taxonomists for standard genome sequencing and annotation.</title>
        <authorList>
            <consortium name="The Broad Institute Genomics Platform"/>
            <consortium name="The Broad Institute Genome Sequencing Center for Infectious Disease"/>
            <person name="Wu L."/>
            <person name="Ma J."/>
        </authorList>
    </citation>
    <scope>NUCLEOTIDE SEQUENCE [LARGE SCALE GENOMIC DNA]</scope>
    <source>
        <strain evidence="3">NBRC 106310</strain>
    </source>
</reference>
<keyword evidence="3" id="KW-1185">Reference proteome</keyword>
<feature type="compositionally biased region" description="Basic and acidic residues" evidence="1">
    <location>
        <begin position="57"/>
        <end position="69"/>
    </location>
</feature>
<proteinExistence type="predicted"/>
<gene>
    <name evidence="2" type="ORF">GCM10025863_26720</name>
</gene>
<dbReference type="Proteomes" id="UP001321543">
    <property type="component" value="Chromosome"/>
</dbReference>